<dbReference type="GO" id="GO:0036444">
    <property type="term" value="P:calcium import into the mitochondrion"/>
    <property type="evidence" value="ECO:0007669"/>
    <property type="project" value="UniProtKB-ARBA"/>
</dbReference>
<accession>A0A7R8WB74</accession>
<dbReference type="AlphaFoldDB" id="A0A7R8WB74"/>
<dbReference type="PANTHER" id="PTHR13462">
    <property type="entry name" value="CALCIUM UNIPORTER PROTEIN, MITOCHONDRIAL"/>
    <property type="match status" value="1"/>
</dbReference>
<dbReference type="EMBL" id="OB661056">
    <property type="protein sequence ID" value="CAD7227175.1"/>
    <property type="molecule type" value="Genomic_DNA"/>
</dbReference>
<keyword evidence="13 15" id="KW-0407">Ion channel</keyword>
<comment type="domain">
    <text evidence="15">The selectivity filter, in which calcium ions are arranged in single file, is composed of two acidic rings separated by one helical turn along the central axis of the channel pore.</text>
</comment>
<evidence type="ECO:0000256" key="12">
    <source>
        <dbReference type="ARBA" id="ARBA00023136"/>
    </source>
</evidence>
<evidence type="ECO:0000256" key="8">
    <source>
        <dbReference type="ARBA" id="ARBA00022837"/>
    </source>
</evidence>
<keyword evidence="6 15" id="KW-0812">Transmembrane</keyword>
<dbReference type="GO" id="GO:0015292">
    <property type="term" value="F:uniporter activity"/>
    <property type="evidence" value="ECO:0007669"/>
    <property type="project" value="UniProtKB-UniRule"/>
</dbReference>
<evidence type="ECO:0000256" key="1">
    <source>
        <dbReference type="ARBA" id="ARBA00004448"/>
    </source>
</evidence>
<feature type="transmembrane region" description="Helical" evidence="15">
    <location>
        <begin position="237"/>
        <end position="255"/>
    </location>
</feature>
<keyword evidence="10 15" id="KW-0406">Ion transport</keyword>
<feature type="transmembrane region" description="Helical" evidence="15">
    <location>
        <begin position="205"/>
        <end position="225"/>
    </location>
</feature>
<dbReference type="GO" id="GO:0005262">
    <property type="term" value="F:calcium channel activity"/>
    <property type="evidence" value="ECO:0007669"/>
    <property type="project" value="UniProtKB-UniRule"/>
</dbReference>
<evidence type="ECO:0000256" key="11">
    <source>
        <dbReference type="ARBA" id="ARBA00023128"/>
    </source>
</evidence>
<evidence type="ECO:0000313" key="16">
    <source>
        <dbReference type="EMBL" id="CAD7227175.1"/>
    </source>
</evidence>
<evidence type="ECO:0000256" key="13">
    <source>
        <dbReference type="ARBA" id="ARBA00023303"/>
    </source>
</evidence>
<comment type="function">
    <text evidence="15">Mitochondrial inner membrane calcium uniporter that mediates calcium uptake into mitochondria. Mitochondrial calcium homeostasis plays key roles in cellular physiology and regulates cell bioenergetics, cytoplasmic calcium signals and activation of cell death pathways.</text>
</comment>
<evidence type="ECO:0000256" key="3">
    <source>
        <dbReference type="ARBA" id="ARBA00022448"/>
    </source>
</evidence>
<dbReference type="InterPro" id="IPR006769">
    <property type="entry name" value="MCU_C"/>
</dbReference>
<keyword evidence="5 15" id="KW-0107">Calcium channel</keyword>
<keyword evidence="11 15" id="KW-0496">Mitochondrion</keyword>
<keyword evidence="12 15" id="KW-0472">Membrane</keyword>
<name>A0A7R8WB74_9CRUS</name>
<keyword evidence="9 15" id="KW-1133">Transmembrane helix</keyword>
<keyword evidence="7 15" id="KW-0999">Mitochondrion inner membrane</keyword>
<keyword evidence="8 15" id="KW-0106">Calcium</keyword>
<protein>
    <recommendedName>
        <fullName evidence="15">Calcium uniporter protein</fullName>
    </recommendedName>
</protein>
<reference evidence="16" key="1">
    <citation type="submission" date="2020-11" db="EMBL/GenBank/DDBJ databases">
        <authorList>
            <person name="Tran Van P."/>
        </authorList>
    </citation>
    <scope>NUCLEOTIDE SEQUENCE</scope>
</reference>
<keyword evidence="3 15" id="KW-0813">Transport</keyword>
<comment type="catalytic activity">
    <reaction evidence="14">
        <text>Ca(2+)(in) = Ca(2+)(out)</text>
        <dbReference type="Rhea" id="RHEA:29671"/>
        <dbReference type="ChEBI" id="CHEBI:29108"/>
    </reaction>
</comment>
<evidence type="ECO:0000256" key="5">
    <source>
        <dbReference type="ARBA" id="ARBA00022673"/>
    </source>
</evidence>
<comment type="subcellular location">
    <subcellularLocation>
        <location evidence="1 15">Mitochondrion inner membrane</location>
        <topology evidence="1 15">Multi-pass membrane protein</topology>
    </subcellularLocation>
</comment>
<dbReference type="OrthoDB" id="278338at2759"/>
<comment type="similarity">
    <text evidence="2 15">Belongs to the MCU (TC 1.A.77) family.</text>
</comment>
<dbReference type="Pfam" id="PF04678">
    <property type="entry name" value="MCU"/>
    <property type="match status" value="1"/>
</dbReference>
<evidence type="ECO:0000256" key="14">
    <source>
        <dbReference type="ARBA" id="ARBA00036634"/>
    </source>
</evidence>
<dbReference type="GO" id="GO:1990246">
    <property type="term" value="C:uniplex complex"/>
    <property type="evidence" value="ECO:0007669"/>
    <property type="project" value="TreeGrafter"/>
</dbReference>
<evidence type="ECO:0000256" key="9">
    <source>
        <dbReference type="ARBA" id="ARBA00022989"/>
    </source>
</evidence>
<evidence type="ECO:0000256" key="15">
    <source>
        <dbReference type="RuleBase" id="RU367035"/>
    </source>
</evidence>
<evidence type="ECO:0000256" key="4">
    <source>
        <dbReference type="ARBA" id="ARBA00022568"/>
    </source>
</evidence>
<organism evidence="16">
    <name type="scientific">Cyprideis torosa</name>
    <dbReference type="NCBI Taxonomy" id="163714"/>
    <lineage>
        <taxon>Eukaryota</taxon>
        <taxon>Metazoa</taxon>
        <taxon>Ecdysozoa</taxon>
        <taxon>Arthropoda</taxon>
        <taxon>Crustacea</taxon>
        <taxon>Oligostraca</taxon>
        <taxon>Ostracoda</taxon>
        <taxon>Podocopa</taxon>
        <taxon>Podocopida</taxon>
        <taxon>Cytherocopina</taxon>
        <taxon>Cytheroidea</taxon>
        <taxon>Cytherideidae</taxon>
        <taxon>Cyprideis</taxon>
    </lineage>
</organism>
<evidence type="ECO:0000256" key="6">
    <source>
        <dbReference type="ARBA" id="ARBA00022692"/>
    </source>
</evidence>
<dbReference type="InterPro" id="IPR039055">
    <property type="entry name" value="MCU_fam"/>
</dbReference>
<gene>
    <name evidence="16" type="ORF">CTOB1V02_LOCUS5084</name>
</gene>
<dbReference type="PANTHER" id="PTHR13462:SF10">
    <property type="entry name" value="CALCIUM UNIPORTER PROTEIN, MITOCHONDRIAL"/>
    <property type="match status" value="1"/>
</dbReference>
<keyword evidence="4 15" id="KW-0109">Calcium transport</keyword>
<proteinExistence type="inferred from homology"/>
<evidence type="ECO:0000256" key="7">
    <source>
        <dbReference type="ARBA" id="ARBA00022792"/>
    </source>
</evidence>
<evidence type="ECO:0000256" key="2">
    <source>
        <dbReference type="ARBA" id="ARBA00005653"/>
    </source>
</evidence>
<dbReference type="GO" id="GO:0051560">
    <property type="term" value="P:mitochondrial calcium ion homeostasis"/>
    <property type="evidence" value="ECO:0007669"/>
    <property type="project" value="UniProtKB-UniRule"/>
</dbReference>
<evidence type="ECO:0000256" key="10">
    <source>
        <dbReference type="ARBA" id="ARBA00023065"/>
    </source>
</evidence>
<sequence>MQAVVPWPITRGGKVNLTSPLSEKKENAGPPTEEPVESLEEKDTVTVSYYRGLPVIVVPLPSRRERCRFVLRPISNTVADFIVMIKSEDAGIDRVALYDHSTGVRVSSSTTIEALMEQDFDLVINHKRYFIATPEAEKLSMEHMRTLSDVKNLVSQLYEALNVESHQLEKERYLLEEYEKLNQELLPLEEKRAELAAKAERRTTILTWLGLGYMAVQFGVLARLTWWEYSWDIMEPVTYFVTYTTCMVGYAYFVLSKKEYTYPDAADRQYLQYFHKQARKKGWDVTR</sequence>